<dbReference type="KEGG" id="cps:CPS_4812"/>
<dbReference type="Gene3D" id="2.40.70.10">
    <property type="entry name" value="Acid Proteases"/>
    <property type="match status" value="1"/>
</dbReference>
<dbReference type="SUPFAM" id="SSF50630">
    <property type="entry name" value="Acid proteases"/>
    <property type="match status" value="1"/>
</dbReference>
<dbReference type="HOGENOM" id="CLU_099411_1_0_6"/>
<dbReference type="eggNOG" id="COG3577">
    <property type="taxonomic scope" value="Bacteria"/>
</dbReference>
<dbReference type="InterPro" id="IPR021109">
    <property type="entry name" value="Peptidase_aspartic_dom_sf"/>
</dbReference>
<keyword evidence="1" id="KW-1133">Transmembrane helix</keyword>
<dbReference type="STRING" id="167879.CPS_4812"/>
<evidence type="ECO:0000313" key="3">
    <source>
        <dbReference type="Proteomes" id="UP000000547"/>
    </source>
</evidence>
<feature type="transmembrane region" description="Helical" evidence="1">
    <location>
        <begin position="28"/>
        <end position="49"/>
    </location>
</feature>
<dbReference type="EMBL" id="CP000083">
    <property type="protein sequence ID" value="AAZ24736.1"/>
    <property type="molecule type" value="Genomic_DNA"/>
</dbReference>
<protein>
    <recommendedName>
        <fullName evidence="4">TIGR02281 family clan AA aspartic protease</fullName>
    </recommendedName>
</protein>
<evidence type="ECO:0000313" key="2">
    <source>
        <dbReference type="EMBL" id="AAZ24736.1"/>
    </source>
</evidence>
<name>Q47US1_COLP3</name>
<keyword evidence="1" id="KW-0812">Transmembrane</keyword>
<proteinExistence type="predicted"/>
<dbReference type="CDD" id="cd05483">
    <property type="entry name" value="retropepsin_like_bacteria"/>
    <property type="match status" value="1"/>
</dbReference>
<reference evidence="2" key="1">
    <citation type="journal article" date="2005" name="Proc. Natl. Acad. Sci. U.S.A.">
        <title>The psychrophilic lifestyle as revealed by the genome sequence of Colwellia psychrerythraea 34H through genomic and proteomic analyses.</title>
        <authorList>
            <person name="Methe B.A."/>
            <person name="Nelson K.E."/>
            <person name="Deming J.W."/>
            <person name="Momen B."/>
            <person name="Melamud E."/>
            <person name="Zhang X."/>
            <person name="Moult J."/>
            <person name="Madupu R."/>
            <person name="Nelson W.C."/>
            <person name="Dodson R.J."/>
            <person name="Brinkac L.M."/>
            <person name="Daugherty S.C."/>
            <person name="Durkin A.S."/>
            <person name="DeBoy R.T."/>
            <person name="Kolonay J.F."/>
            <person name="Sullivan S.A."/>
            <person name="Zhou L."/>
            <person name="Davidsen T.M."/>
            <person name="Wu M."/>
            <person name="Huston A.L."/>
            <person name="Lewis M."/>
            <person name="Weaver B."/>
            <person name="Weidman J.F."/>
            <person name="Khouri H."/>
            <person name="Utterback T.R."/>
            <person name="Feldblyum T.V."/>
            <person name="Fraser C.M."/>
        </authorList>
    </citation>
    <scope>NUCLEOTIDE SEQUENCE [LARGE SCALE GENOMIC DNA]</scope>
    <source>
        <strain evidence="2">34H</strain>
    </source>
</reference>
<gene>
    <name evidence="2" type="ordered locus">CPS_4812</name>
</gene>
<dbReference type="Proteomes" id="UP000000547">
    <property type="component" value="Chromosome"/>
</dbReference>
<dbReference type="Pfam" id="PF13975">
    <property type="entry name" value="gag-asp_proteas"/>
    <property type="match status" value="1"/>
</dbReference>
<keyword evidence="1" id="KW-0472">Membrane</keyword>
<evidence type="ECO:0000256" key="1">
    <source>
        <dbReference type="SAM" id="Phobius"/>
    </source>
</evidence>
<dbReference type="NCBIfam" id="TIGR02281">
    <property type="entry name" value="clan_AA_DTGA"/>
    <property type="match status" value="1"/>
</dbReference>
<dbReference type="InterPro" id="IPR034122">
    <property type="entry name" value="Retropepsin-like_bacterial"/>
</dbReference>
<dbReference type="AlphaFoldDB" id="Q47US1"/>
<evidence type="ECO:0008006" key="4">
    <source>
        <dbReference type="Google" id="ProtNLM"/>
    </source>
</evidence>
<sequence length="188" mass="20966">MLTYNIGTLNQRLLSMAEVDPTNKMAKIFVWIAWIIGLALLMFVFQDVLDEQYNPNSRPEMRLTENGQAEVILDQNRQGHYVARGTINETPVTFLLDTGATQVSIPAHIAEQLGLVAQGNYRVQTANGSITVYKTEIAQLSLGNIFLYNVAAHINPAMKADEILLGMSALKQVDFYQTGKQLILRDPL</sequence>
<dbReference type="InterPro" id="IPR011969">
    <property type="entry name" value="Clan_AA_Asp_peptidase_C"/>
</dbReference>
<organism evidence="2 3">
    <name type="scientific">Colwellia psychrerythraea (strain 34H / ATCC BAA-681)</name>
    <name type="common">Vibrio psychroerythus</name>
    <dbReference type="NCBI Taxonomy" id="167879"/>
    <lineage>
        <taxon>Bacteria</taxon>
        <taxon>Pseudomonadati</taxon>
        <taxon>Pseudomonadota</taxon>
        <taxon>Gammaproteobacteria</taxon>
        <taxon>Alteromonadales</taxon>
        <taxon>Colwelliaceae</taxon>
        <taxon>Colwellia</taxon>
    </lineage>
</organism>
<accession>Q47US1</accession>